<proteinExistence type="inferred from homology"/>
<dbReference type="GO" id="GO:0005759">
    <property type="term" value="C:mitochondrial matrix"/>
    <property type="evidence" value="ECO:0007669"/>
    <property type="project" value="UniProtKB-ARBA"/>
</dbReference>
<dbReference type="GO" id="GO:0046872">
    <property type="term" value="F:metal ion binding"/>
    <property type="evidence" value="ECO:0007669"/>
    <property type="project" value="UniProtKB-KW"/>
</dbReference>
<keyword evidence="5" id="KW-0547">Nucleotide-binding</keyword>
<comment type="cofactor">
    <cofactor evidence="1">
        <name>[4Fe-4S] cluster</name>
        <dbReference type="ChEBI" id="CHEBI:49883"/>
    </cofactor>
</comment>
<dbReference type="OrthoDB" id="1741334at2759"/>
<reference evidence="15" key="1">
    <citation type="submission" date="2019-04" db="EMBL/GenBank/DDBJ databases">
        <title>Genome assembly of Zosterops borbonicus 15179.</title>
        <authorList>
            <person name="Leroy T."/>
            <person name="Anselmetti Y."/>
            <person name="Tilak M.-K."/>
            <person name="Nabholz B."/>
        </authorList>
    </citation>
    <scope>NUCLEOTIDE SEQUENCE</scope>
    <source>
        <strain evidence="15">HGM_15179</strain>
        <tissue evidence="15">Muscle</tissue>
    </source>
</reference>
<evidence type="ECO:0000256" key="4">
    <source>
        <dbReference type="ARBA" id="ARBA00022723"/>
    </source>
</evidence>
<gene>
    <name evidence="15" type="ORF">HGM15179_000782</name>
</gene>
<evidence type="ECO:0000313" key="16">
    <source>
        <dbReference type="Proteomes" id="UP000796761"/>
    </source>
</evidence>
<protein>
    <recommendedName>
        <fullName evidence="13">Iron-sulfur cluster transfer protein NUBPL</fullName>
    </recommendedName>
    <alternativeName>
        <fullName evidence="14">Nucleotide-binding protein-like</fullName>
    </alternativeName>
</protein>
<dbReference type="InterPro" id="IPR019591">
    <property type="entry name" value="Mrp/NBP35_ATP-bd"/>
</dbReference>
<name>A0A8K1GZM2_9PASS</name>
<keyword evidence="10" id="KW-0496">Mitochondrion</keyword>
<comment type="similarity">
    <text evidence="11">Belongs to the Mrp/NBP35 ATP-binding proteins family.</text>
</comment>
<dbReference type="PANTHER" id="PTHR42961:SF2">
    <property type="entry name" value="IRON-SULFUR PROTEIN NUBPL"/>
    <property type="match status" value="1"/>
</dbReference>
<dbReference type="InterPro" id="IPR027417">
    <property type="entry name" value="P-loop_NTPase"/>
</dbReference>
<evidence type="ECO:0000256" key="3">
    <source>
        <dbReference type="ARBA" id="ARBA00022485"/>
    </source>
</evidence>
<evidence type="ECO:0000256" key="5">
    <source>
        <dbReference type="ARBA" id="ARBA00022741"/>
    </source>
</evidence>
<evidence type="ECO:0000256" key="9">
    <source>
        <dbReference type="ARBA" id="ARBA00023014"/>
    </source>
</evidence>
<dbReference type="GO" id="GO:0140663">
    <property type="term" value="F:ATP-dependent FeS chaperone activity"/>
    <property type="evidence" value="ECO:0007669"/>
    <property type="project" value="InterPro"/>
</dbReference>
<evidence type="ECO:0000256" key="14">
    <source>
        <dbReference type="ARBA" id="ARBA00081370"/>
    </source>
</evidence>
<dbReference type="Pfam" id="PF10609">
    <property type="entry name" value="ParA"/>
    <property type="match status" value="1"/>
</dbReference>
<comment type="caution">
    <text evidence="15">The sequence shown here is derived from an EMBL/GenBank/DDBJ whole genome shotgun (WGS) entry which is preliminary data.</text>
</comment>
<evidence type="ECO:0000256" key="7">
    <source>
        <dbReference type="ARBA" id="ARBA00022946"/>
    </source>
</evidence>
<dbReference type="EMBL" id="SWJQ01000015">
    <property type="protein sequence ID" value="TRZ26170.1"/>
    <property type="molecule type" value="Genomic_DNA"/>
</dbReference>
<evidence type="ECO:0000256" key="10">
    <source>
        <dbReference type="ARBA" id="ARBA00023128"/>
    </source>
</evidence>
<keyword evidence="9" id="KW-0411">Iron-sulfur</keyword>
<dbReference type="FunFam" id="3.40.50.300:FF:000709">
    <property type="entry name" value="Iron-sulfur protein NUBPL isoform X1"/>
    <property type="match status" value="1"/>
</dbReference>
<keyword evidence="7" id="KW-0809">Transit peptide</keyword>
<dbReference type="GO" id="GO:0016226">
    <property type="term" value="P:iron-sulfur cluster assembly"/>
    <property type="evidence" value="ECO:0007669"/>
    <property type="project" value="InterPro"/>
</dbReference>
<evidence type="ECO:0000256" key="6">
    <source>
        <dbReference type="ARBA" id="ARBA00022840"/>
    </source>
</evidence>
<dbReference type="GO" id="GO:0005524">
    <property type="term" value="F:ATP binding"/>
    <property type="evidence" value="ECO:0007669"/>
    <property type="project" value="UniProtKB-KW"/>
</dbReference>
<evidence type="ECO:0000256" key="12">
    <source>
        <dbReference type="ARBA" id="ARBA00056637"/>
    </source>
</evidence>
<dbReference type="HAMAP" id="MF_02040">
    <property type="entry name" value="Mrp_NBP35"/>
    <property type="match status" value="1"/>
</dbReference>
<evidence type="ECO:0000256" key="1">
    <source>
        <dbReference type="ARBA" id="ARBA00001966"/>
    </source>
</evidence>
<dbReference type="GO" id="GO:0032981">
    <property type="term" value="P:mitochondrial respiratory chain complex I assembly"/>
    <property type="evidence" value="ECO:0007669"/>
    <property type="project" value="TreeGrafter"/>
</dbReference>
<evidence type="ECO:0000313" key="15">
    <source>
        <dbReference type="EMBL" id="TRZ26170.1"/>
    </source>
</evidence>
<dbReference type="Proteomes" id="UP000796761">
    <property type="component" value="Unassembled WGS sequence"/>
</dbReference>
<dbReference type="AlphaFoldDB" id="A0A8K1GZM2"/>
<sequence>MFSSSGSGDEALRDRRARILARGLPKQKPIEGVKQVLVVASGKGGVGKSTTAVNIALALAANDSTKEVGLLDADIYGPSIPKMMNLKGNPELTPKNLMRPLKNYGIACMSMGFLIEETAPVVWRGLMVMSAVEKLLRQVDWGQLDYLVVDMPPGTGDVQLSVSQNIPIAGAVIVSTPQDVALLDARKGAEMFRKVHVPVLGLVQNMSVFQCPKCKHETHIFGADGVRDLAKTLGLDILGDVPLHVNIRETCDSGQPVVISQPQSDAILAGAVVSSWQGKICTPVENKPAGQASPIHDNRAESAMTCTVCNNLSNDATSLTGQSLSKDRYGNIKKTTSTSFLRHLPLQLSKKVIFDAVNAEESCYLITWRPYVSFKNFFRK</sequence>
<dbReference type="GO" id="GO:0051539">
    <property type="term" value="F:4 iron, 4 sulfur cluster binding"/>
    <property type="evidence" value="ECO:0007669"/>
    <property type="project" value="UniProtKB-KW"/>
</dbReference>
<keyword evidence="3" id="KW-0004">4Fe-4S</keyword>
<dbReference type="CDD" id="cd02037">
    <property type="entry name" value="Mrp_NBP35"/>
    <property type="match status" value="1"/>
</dbReference>
<dbReference type="InterPro" id="IPR033756">
    <property type="entry name" value="YlxH/NBP35"/>
</dbReference>
<dbReference type="InterPro" id="IPR000808">
    <property type="entry name" value="Mrp-like_CS"/>
</dbReference>
<dbReference type="InterPro" id="IPR044304">
    <property type="entry name" value="NUBPL-like"/>
</dbReference>
<comment type="function">
    <text evidence="12">Iron-sulfur cluster transfer protein involved in the assembly of the mitochondrial membrane respiratory chain NADH dehydrogenase (Complex I). May deliver one or more Fe-S clusters to complex I subunits.</text>
</comment>
<dbReference type="PANTHER" id="PTHR42961">
    <property type="entry name" value="IRON-SULFUR PROTEIN NUBPL"/>
    <property type="match status" value="1"/>
</dbReference>
<dbReference type="SUPFAM" id="SSF52540">
    <property type="entry name" value="P-loop containing nucleoside triphosphate hydrolases"/>
    <property type="match status" value="1"/>
</dbReference>
<keyword evidence="6" id="KW-0067">ATP-binding</keyword>
<evidence type="ECO:0000256" key="8">
    <source>
        <dbReference type="ARBA" id="ARBA00023004"/>
    </source>
</evidence>
<comment type="subcellular location">
    <subcellularLocation>
        <location evidence="2">Mitochondrion</location>
    </subcellularLocation>
</comment>
<keyword evidence="8" id="KW-0408">Iron</keyword>
<dbReference type="Gene3D" id="3.40.50.300">
    <property type="entry name" value="P-loop containing nucleotide triphosphate hydrolases"/>
    <property type="match status" value="1"/>
</dbReference>
<evidence type="ECO:0000256" key="11">
    <source>
        <dbReference type="ARBA" id="ARBA00024036"/>
    </source>
</evidence>
<organism evidence="15 16">
    <name type="scientific">Zosterops borbonicus</name>
    <dbReference type="NCBI Taxonomy" id="364589"/>
    <lineage>
        <taxon>Eukaryota</taxon>
        <taxon>Metazoa</taxon>
        <taxon>Chordata</taxon>
        <taxon>Craniata</taxon>
        <taxon>Vertebrata</taxon>
        <taxon>Euteleostomi</taxon>
        <taxon>Archelosauria</taxon>
        <taxon>Archosauria</taxon>
        <taxon>Dinosauria</taxon>
        <taxon>Saurischia</taxon>
        <taxon>Theropoda</taxon>
        <taxon>Coelurosauria</taxon>
        <taxon>Aves</taxon>
        <taxon>Neognathae</taxon>
        <taxon>Neoaves</taxon>
        <taxon>Telluraves</taxon>
        <taxon>Australaves</taxon>
        <taxon>Passeriformes</taxon>
        <taxon>Sylvioidea</taxon>
        <taxon>Zosteropidae</taxon>
        <taxon>Zosterops</taxon>
    </lineage>
</organism>
<dbReference type="PROSITE" id="PS01215">
    <property type="entry name" value="MRP"/>
    <property type="match status" value="1"/>
</dbReference>
<keyword evidence="4" id="KW-0479">Metal-binding</keyword>
<evidence type="ECO:0000256" key="13">
    <source>
        <dbReference type="ARBA" id="ARBA00069083"/>
    </source>
</evidence>
<accession>A0A8K1GZM2</accession>
<keyword evidence="16" id="KW-1185">Reference proteome</keyword>
<evidence type="ECO:0000256" key="2">
    <source>
        <dbReference type="ARBA" id="ARBA00004173"/>
    </source>
</evidence>